<dbReference type="InterPro" id="IPR030456">
    <property type="entry name" value="TF_fork_head_CS_2"/>
</dbReference>
<dbReference type="EMBL" id="MU003826">
    <property type="protein sequence ID" value="KAF2718319.1"/>
    <property type="molecule type" value="Genomic_DNA"/>
</dbReference>
<organism evidence="9 10">
    <name type="scientific">Polychaeton citri CBS 116435</name>
    <dbReference type="NCBI Taxonomy" id="1314669"/>
    <lineage>
        <taxon>Eukaryota</taxon>
        <taxon>Fungi</taxon>
        <taxon>Dikarya</taxon>
        <taxon>Ascomycota</taxon>
        <taxon>Pezizomycotina</taxon>
        <taxon>Dothideomycetes</taxon>
        <taxon>Dothideomycetidae</taxon>
        <taxon>Capnodiales</taxon>
        <taxon>Capnodiaceae</taxon>
        <taxon>Polychaeton</taxon>
    </lineage>
</organism>
<evidence type="ECO:0000256" key="6">
    <source>
        <dbReference type="PROSITE-ProRule" id="PRU00089"/>
    </source>
</evidence>
<feature type="compositionally biased region" description="Pro residues" evidence="7">
    <location>
        <begin position="384"/>
        <end position="398"/>
    </location>
</feature>
<dbReference type="SUPFAM" id="SSF46785">
    <property type="entry name" value="Winged helix' DNA-binding domain"/>
    <property type="match status" value="1"/>
</dbReference>
<evidence type="ECO:0000256" key="2">
    <source>
        <dbReference type="ARBA" id="ARBA00023015"/>
    </source>
</evidence>
<evidence type="ECO:0000313" key="10">
    <source>
        <dbReference type="Proteomes" id="UP000799441"/>
    </source>
</evidence>
<dbReference type="Pfam" id="PF00250">
    <property type="entry name" value="Forkhead"/>
    <property type="match status" value="1"/>
</dbReference>
<keyword evidence="10" id="KW-1185">Reference proteome</keyword>
<feature type="compositionally biased region" description="Polar residues" evidence="7">
    <location>
        <begin position="48"/>
        <end position="73"/>
    </location>
</feature>
<feature type="region of interest" description="Disordered" evidence="7">
    <location>
        <begin position="162"/>
        <end position="196"/>
    </location>
</feature>
<evidence type="ECO:0000256" key="4">
    <source>
        <dbReference type="ARBA" id="ARBA00023163"/>
    </source>
</evidence>
<evidence type="ECO:0000256" key="7">
    <source>
        <dbReference type="SAM" id="MobiDB-lite"/>
    </source>
</evidence>
<feature type="compositionally biased region" description="Polar residues" evidence="7">
    <location>
        <begin position="121"/>
        <end position="131"/>
    </location>
</feature>
<evidence type="ECO:0000259" key="8">
    <source>
        <dbReference type="PROSITE" id="PS50039"/>
    </source>
</evidence>
<evidence type="ECO:0000256" key="1">
    <source>
        <dbReference type="ARBA" id="ARBA00004123"/>
    </source>
</evidence>
<dbReference type="PANTHER" id="PTHR46078">
    <property type="entry name" value="FORKHEAD BOX PROTEIN J2 FAMILY MEMBER"/>
    <property type="match status" value="1"/>
</dbReference>
<gene>
    <name evidence="9" type="ORF">K431DRAFT_137069</name>
</gene>
<feature type="region of interest" description="Disordered" evidence="7">
    <location>
        <begin position="757"/>
        <end position="797"/>
    </location>
</feature>
<dbReference type="InterPro" id="IPR018122">
    <property type="entry name" value="TF_fork_head_CS_1"/>
</dbReference>
<dbReference type="InterPro" id="IPR045912">
    <property type="entry name" value="FOXJ2/3-like"/>
</dbReference>
<dbReference type="CDD" id="cd00059">
    <property type="entry name" value="FH_FOX"/>
    <property type="match status" value="1"/>
</dbReference>
<feature type="compositionally biased region" description="Basic and acidic residues" evidence="7">
    <location>
        <begin position="367"/>
        <end position="378"/>
    </location>
</feature>
<feature type="DNA-binding region" description="Fork-head" evidence="6">
    <location>
        <begin position="204"/>
        <end position="298"/>
    </location>
</feature>
<keyword evidence="2" id="KW-0805">Transcription regulation</keyword>
<dbReference type="PROSITE" id="PS00657">
    <property type="entry name" value="FORK_HEAD_1"/>
    <property type="match status" value="1"/>
</dbReference>
<proteinExistence type="predicted"/>
<dbReference type="InterPro" id="IPR036388">
    <property type="entry name" value="WH-like_DNA-bd_sf"/>
</dbReference>
<keyword evidence="5 6" id="KW-0539">Nucleus</keyword>
<dbReference type="PROSITE" id="PS50039">
    <property type="entry name" value="FORK_HEAD_3"/>
    <property type="match status" value="1"/>
</dbReference>
<evidence type="ECO:0000256" key="3">
    <source>
        <dbReference type="ARBA" id="ARBA00023125"/>
    </source>
</evidence>
<feature type="domain" description="Fork-head" evidence="8">
    <location>
        <begin position="204"/>
        <end position="298"/>
    </location>
</feature>
<feature type="region of interest" description="Disordered" evidence="7">
    <location>
        <begin position="466"/>
        <end position="533"/>
    </location>
</feature>
<dbReference type="Gene3D" id="1.10.10.10">
    <property type="entry name" value="Winged helix-like DNA-binding domain superfamily/Winged helix DNA-binding domain"/>
    <property type="match status" value="1"/>
</dbReference>
<evidence type="ECO:0000313" key="9">
    <source>
        <dbReference type="EMBL" id="KAF2718319.1"/>
    </source>
</evidence>
<dbReference type="FunFam" id="1.10.10.10:FF:000260">
    <property type="entry name" value="Forkhead transcription factor (Sep1)"/>
    <property type="match status" value="1"/>
</dbReference>
<dbReference type="SMART" id="SM00339">
    <property type="entry name" value="FH"/>
    <property type="match status" value="1"/>
</dbReference>
<dbReference type="PANTHER" id="PTHR46078:SF2">
    <property type="entry name" value="FORK-HEAD DOMAIN-CONTAINING PROTEIN"/>
    <property type="match status" value="1"/>
</dbReference>
<feature type="region of interest" description="Disordered" evidence="7">
    <location>
        <begin position="47"/>
        <end position="131"/>
    </location>
</feature>
<keyword evidence="4" id="KW-0804">Transcription</keyword>
<keyword evidence="3 6" id="KW-0238">DNA-binding</keyword>
<dbReference type="InterPro" id="IPR036390">
    <property type="entry name" value="WH_DNA-bd_sf"/>
</dbReference>
<dbReference type="AlphaFoldDB" id="A0A9P4ULA7"/>
<name>A0A9P4ULA7_9PEZI</name>
<comment type="caution">
    <text evidence="9">The sequence shown here is derived from an EMBL/GenBank/DDBJ whole genome shotgun (WGS) entry which is preliminary data.</text>
</comment>
<protein>
    <recommendedName>
        <fullName evidence="8">Fork-head domain-containing protein</fullName>
    </recommendedName>
</protein>
<sequence length="797" mass="87184">MSPSTMSSTRRSQMVEIYQDPDASFAMPTAQDVDARLLEMLNPLCDASNKQNITFNPTPSTKRGSSPTKTNSSPPRPLSAQNIRDIDLPPPRRLNFDTESPRKHNPFYSGPSPLPRPETAPLSSQFSGVQQFDGSFDSSSYPALAPLPYPGPDYGFKAPGKRMPMDPGHARDRNGLKKPKFEEQETFDLPDPTEMPVVVDDGTKPPHSYATLIGMAILRAPNRRLTLASIYKWISDSYAFYRVAESGWQNSIRHNLSLNKNFIKQERPKDDPGKGNYWAIKPGQERTFLVDKKNQVRRITNPDGSQYIHGLPGDVGPLRSVNAPAIGRFTLAPNSHRRSDSRGIDSAKFPEEPAFSSDGTIPGSDPAMHEEDAGDTRENAPLSMAPPPAHLRSSPPPEMGSSPPQMERKATPPPVPRFTHASRSGGRQRKFQGLNDSGYWSSIESSAARNAAHVLTSEADIGRPRIRKGRAEAEIARIRSSSFDSPSKDKRHPSQQRQQLSPLKDESPLTPAVVFKRPQKPPASVSPNTNLRNHRDRLKALLASPVKTFSPMPAAESHSNWSPGFGLSVDDNMLAGLTPFLSPYKFKQTPWKADTPGTSHKLFDVFIDAPEEDLTARGSPEKRTARRPSLARAATSSGILADVTGNSRSNVSSVPATLPGGNNEIPFSFSPFLQKTAQGTPSLRSPAHLGSPLKQMHKPSHSQPSLGADLDWFQDENLQPDRSLSKDETAQLFGVELPSDASEEGIDIFQDFGKIGSFGQPQVQIPAPDRSTGSPVKRSATAPGGRPPMARSVTSRW</sequence>
<feature type="compositionally biased region" description="Basic and acidic residues" evidence="7">
    <location>
        <begin position="337"/>
        <end position="351"/>
    </location>
</feature>
<dbReference type="GO" id="GO:0000978">
    <property type="term" value="F:RNA polymerase II cis-regulatory region sequence-specific DNA binding"/>
    <property type="evidence" value="ECO:0007669"/>
    <property type="project" value="TreeGrafter"/>
</dbReference>
<dbReference type="PRINTS" id="PR00053">
    <property type="entry name" value="FORKHEAD"/>
</dbReference>
<dbReference type="GO" id="GO:0001228">
    <property type="term" value="F:DNA-binding transcription activator activity, RNA polymerase II-specific"/>
    <property type="evidence" value="ECO:0007669"/>
    <property type="project" value="UniProtKB-ARBA"/>
</dbReference>
<dbReference type="OrthoDB" id="5954824at2759"/>
<dbReference type="Proteomes" id="UP000799441">
    <property type="component" value="Unassembled WGS sequence"/>
</dbReference>
<comment type="subcellular location">
    <subcellularLocation>
        <location evidence="1 6">Nucleus</location>
    </subcellularLocation>
</comment>
<reference evidence="9" key="1">
    <citation type="journal article" date="2020" name="Stud. Mycol.">
        <title>101 Dothideomycetes genomes: a test case for predicting lifestyles and emergence of pathogens.</title>
        <authorList>
            <person name="Haridas S."/>
            <person name="Albert R."/>
            <person name="Binder M."/>
            <person name="Bloem J."/>
            <person name="Labutti K."/>
            <person name="Salamov A."/>
            <person name="Andreopoulos B."/>
            <person name="Baker S."/>
            <person name="Barry K."/>
            <person name="Bills G."/>
            <person name="Bluhm B."/>
            <person name="Cannon C."/>
            <person name="Castanera R."/>
            <person name="Culley D."/>
            <person name="Daum C."/>
            <person name="Ezra D."/>
            <person name="Gonzalez J."/>
            <person name="Henrissat B."/>
            <person name="Kuo A."/>
            <person name="Liang C."/>
            <person name="Lipzen A."/>
            <person name="Lutzoni F."/>
            <person name="Magnuson J."/>
            <person name="Mondo S."/>
            <person name="Nolan M."/>
            <person name="Ohm R."/>
            <person name="Pangilinan J."/>
            <person name="Park H.-J."/>
            <person name="Ramirez L."/>
            <person name="Alfaro M."/>
            <person name="Sun H."/>
            <person name="Tritt A."/>
            <person name="Yoshinaga Y."/>
            <person name="Zwiers L.-H."/>
            <person name="Turgeon B."/>
            <person name="Goodwin S."/>
            <person name="Spatafora J."/>
            <person name="Crous P."/>
            <person name="Grigoriev I."/>
        </authorList>
    </citation>
    <scope>NUCLEOTIDE SEQUENCE</scope>
    <source>
        <strain evidence="9">CBS 116435</strain>
    </source>
</reference>
<dbReference type="GO" id="GO:0005634">
    <property type="term" value="C:nucleus"/>
    <property type="evidence" value="ECO:0007669"/>
    <property type="project" value="UniProtKB-SubCell"/>
</dbReference>
<evidence type="ECO:0000256" key="5">
    <source>
        <dbReference type="ARBA" id="ARBA00023242"/>
    </source>
</evidence>
<feature type="compositionally biased region" description="Low complexity" evidence="7">
    <location>
        <begin position="1"/>
        <end position="12"/>
    </location>
</feature>
<feature type="region of interest" description="Disordered" evidence="7">
    <location>
        <begin position="676"/>
        <end position="707"/>
    </location>
</feature>
<dbReference type="PROSITE" id="PS00658">
    <property type="entry name" value="FORK_HEAD_2"/>
    <property type="match status" value="1"/>
</dbReference>
<feature type="region of interest" description="Disordered" evidence="7">
    <location>
        <begin position="615"/>
        <end position="638"/>
    </location>
</feature>
<feature type="region of interest" description="Disordered" evidence="7">
    <location>
        <begin position="332"/>
        <end position="438"/>
    </location>
</feature>
<accession>A0A9P4ULA7</accession>
<feature type="region of interest" description="Disordered" evidence="7">
    <location>
        <begin position="1"/>
        <end position="25"/>
    </location>
</feature>
<dbReference type="InterPro" id="IPR001766">
    <property type="entry name" value="Fork_head_dom"/>
</dbReference>
<feature type="compositionally biased region" description="Basic and acidic residues" evidence="7">
    <location>
        <begin position="168"/>
        <end position="183"/>
    </location>
</feature>